<dbReference type="PIRSF" id="PIRSF000654">
    <property type="entry name" value="Integrin-linked_kinase"/>
    <property type="match status" value="1"/>
</dbReference>
<evidence type="ECO:0000313" key="2">
    <source>
        <dbReference type="EMBL" id="KZT18663.1"/>
    </source>
</evidence>
<organism evidence="2 3">
    <name type="scientific">Neolentinus lepideus HHB14362 ss-1</name>
    <dbReference type="NCBI Taxonomy" id="1314782"/>
    <lineage>
        <taxon>Eukaryota</taxon>
        <taxon>Fungi</taxon>
        <taxon>Dikarya</taxon>
        <taxon>Basidiomycota</taxon>
        <taxon>Agaricomycotina</taxon>
        <taxon>Agaricomycetes</taxon>
        <taxon>Gloeophyllales</taxon>
        <taxon>Gloeophyllaceae</taxon>
        <taxon>Neolentinus</taxon>
    </lineage>
</organism>
<dbReference type="GO" id="GO:0005524">
    <property type="term" value="F:ATP binding"/>
    <property type="evidence" value="ECO:0007669"/>
    <property type="project" value="InterPro"/>
</dbReference>
<protein>
    <submittedName>
        <fullName evidence="2">Kinase-like protein</fullName>
    </submittedName>
</protein>
<dbReference type="PROSITE" id="PS50011">
    <property type="entry name" value="PROTEIN_KINASE_DOM"/>
    <property type="match status" value="1"/>
</dbReference>
<dbReference type="Gene3D" id="1.10.510.10">
    <property type="entry name" value="Transferase(Phosphotransferase) domain 1"/>
    <property type="match status" value="1"/>
</dbReference>
<dbReference type="PANTHER" id="PTHR44329">
    <property type="entry name" value="SERINE/THREONINE-PROTEIN KINASE TNNI3K-RELATED"/>
    <property type="match status" value="1"/>
</dbReference>
<keyword evidence="3" id="KW-1185">Reference proteome</keyword>
<dbReference type="PANTHER" id="PTHR44329:SF214">
    <property type="entry name" value="PROTEIN KINASE DOMAIN-CONTAINING PROTEIN"/>
    <property type="match status" value="1"/>
</dbReference>
<dbReference type="PROSITE" id="PS00109">
    <property type="entry name" value="PROTEIN_KINASE_TYR"/>
    <property type="match status" value="1"/>
</dbReference>
<dbReference type="InParanoid" id="A0A165MR50"/>
<dbReference type="GO" id="GO:0004674">
    <property type="term" value="F:protein serine/threonine kinase activity"/>
    <property type="evidence" value="ECO:0007669"/>
    <property type="project" value="TreeGrafter"/>
</dbReference>
<dbReference type="EMBL" id="KV425666">
    <property type="protein sequence ID" value="KZT18663.1"/>
    <property type="molecule type" value="Genomic_DNA"/>
</dbReference>
<proteinExistence type="predicted"/>
<keyword evidence="2" id="KW-0418">Kinase</keyword>
<evidence type="ECO:0000313" key="3">
    <source>
        <dbReference type="Proteomes" id="UP000076761"/>
    </source>
</evidence>
<dbReference type="AlphaFoldDB" id="A0A165MR50"/>
<dbReference type="OrthoDB" id="4062651at2759"/>
<dbReference type="STRING" id="1314782.A0A165MR50"/>
<dbReference type="InterPro" id="IPR001245">
    <property type="entry name" value="Ser-Thr/Tyr_kinase_cat_dom"/>
</dbReference>
<keyword evidence="2" id="KW-0808">Transferase</keyword>
<dbReference type="Proteomes" id="UP000076761">
    <property type="component" value="Unassembled WGS sequence"/>
</dbReference>
<sequence length="285" mass="32085">MGKFASFGGGFADVHKGDWNGSAVAIKRLRVYSDDPQEKRQQMKKTLFREALIWCTMKHRNILPLVGVCVSDALSPFLMVSPWMENGNIVRYTTIHKTSQQVIDAMLREVAAGLEYLHAHGLVHGDVRGANVLVDQYMHPRIADFGLAHLSDMAHSNSGSGSARWMAPELHDPQAFGLEHPVRTRQSDFFAFGMLCLEVSSGQLPFSHLRTDGAALLAIVRGERPKRPLEENRRMSDVLWTWASCCWSHRPGDRPSMKELLEDSVHDIECEFPLVDFSSFQLRPS</sequence>
<dbReference type="Pfam" id="PF07714">
    <property type="entry name" value="PK_Tyr_Ser-Thr"/>
    <property type="match status" value="1"/>
</dbReference>
<evidence type="ECO:0000259" key="1">
    <source>
        <dbReference type="PROSITE" id="PS50011"/>
    </source>
</evidence>
<reference evidence="2 3" key="1">
    <citation type="journal article" date="2016" name="Mol. Biol. Evol.">
        <title>Comparative Genomics of Early-Diverging Mushroom-Forming Fungi Provides Insights into the Origins of Lignocellulose Decay Capabilities.</title>
        <authorList>
            <person name="Nagy L.G."/>
            <person name="Riley R."/>
            <person name="Tritt A."/>
            <person name="Adam C."/>
            <person name="Daum C."/>
            <person name="Floudas D."/>
            <person name="Sun H."/>
            <person name="Yadav J.S."/>
            <person name="Pangilinan J."/>
            <person name="Larsson K.H."/>
            <person name="Matsuura K."/>
            <person name="Barry K."/>
            <person name="Labutti K."/>
            <person name="Kuo R."/>
            <person name="Ohm R.A."/>
            <person name="Bhattacharya S.S."/>
            <person name="Shirouzu T."/>
            <person name="Yoshinaga Y."/>
            <person name="Martin F.M."/>
            <person name="Grigoriev I.V."/>
            <person name="Hibbett D.S."/>
        </authorList>
    </citation>
    <scope>NUCLEOTIDE SEQUENCE [LARGE SCALE GENOMIC DNA]</scope>
    <source>
        <strain evidence="2 3">HHB14362 ss-1</strain>
    </source>
</reference>
<gene>
    <name evidence="2" type="ORF">NEOLEDRAFT_1079552</name>
</gene>
<dbReference type="InterPro" id="IPR008266">
    <property type="entry name" value="Tyr_kinase_AS"/>
</dbReference>
<dbReference type="SUPFAM" id="SSF56112">
    <property type="entry name" value="Protein kinase-like (PK-like)"/>
    <property type="match status" value="1"/>
</dbReference>
<dbReference type="InterPro" id="IPR051681">
    <property type="entry name" value="Ser/Thr_Kinases-Pseudokinases"/>
</dbReference>
<dbReference type="InterPro" id="IPR011009">
    <property type="entry name" value="Kinase-like_dom_sf"/>
</dbReference>
<feature type="domain" description="Protein kinase" evidence="1">
    <location>
        <begin position="1"/>
        <end position="269"/>
    </location>
</feature>
<accession>A0A165MR50</accession>
<dbReference type="InterPro" id="IPR000719">
    <property type="entry name" value="Prot_kinase_dom"/>
</dbReference>
<name>A0A165MR50_9AGAM</name>